<proteinExistence type="predicted"/>
<dbReference type="Proteomes" id="UP001521137">
    <property type="component" value="Unassembled WGS sequence"/>
</dbReference>
<feature type="signal peptide" evidence="1">
    <location>
        <begin position="1"/>
        <end position="22"/>
    </location>
</feature>
<gene>
    <name evidence="3" type="ORF">L0668_01840</name>
</gene>
<feature type="domain" description="BPP" evidence="2">
    <location>
        <begin position="22"/>
        <end position="326"/>
    </location>
</feature>
<organism evidence="3 4">
    <name type="scientific">Paraglaciecola algarum</name>
    <dbReference type="NCBI Taxonomy" id="3050085"/>
    <lineage>
        <taxon>Bacteria</taxon>
        <taxon>Pseudomonadati</taxon>
        <taxon>Pseudomonadota</taxon>
        <taxon>Gammaproteobacteria</taxon>
        <taxon>Alteromonadales</taxon>
        <taxon>Alteromonadaceae</taxon>
        <taxon>Paraglaciecola</taxon>
    </lineage>
</organism>
<evidence type="ECO:0000313" key="4">
    <source>
        <dbReference type="Proteomes" id="UP001521137"/>
    </source>
</evidence>
<dbReference type="SUPFAM" id="SSF50956">
    <property type="entry name" value="Thermostable phytase (3-phytase)"/>
    <property type="match status" value="2"/>
</dbReference>
<keyword evidence="1" id="KW-0732">Signal</keyword>
<evidence type="ECO:0000313" key="3">
    <source>
        <dbReference type="EMBL" id="MCF2946833.1"/>
    </source>
</evidence>
<feature type="domain" description="BPP" evidence="2">
    <location>
        <begin position="338"/>
        <end position="660"/>
    </location>
</feature>
<evidence type="ECO:0000256" key="1">
    <source>
        <dbReference type="SAM" id="SignalP"/>
    </source>
</evidence>
<sequence>MKSLYLGLIGLGLLAGCQTVPAQLDTSGALSLSTQVASLDAASKNNITGKSATPVMYNKQTYWLLTSESQGVVLTDANGKVLSLFAGNMEALDWRDNIQIGDKSYGMITTLDNDSGQILVLGLDWQNKQLSLLKTLAKTDAQVEAVCWYKMPQGHLSVFIANTLGSIEQRILVDGKRHSLVDQKVHDFIGAPETKACAVDDTSASLYVVEANIGVWRYSADPESELYRDLVSATKPFGSIDGEVTDVEVLTNGDLLISAPEQQGLWLVDISRFNKNRINKSSFNKSEQAYATYIQLKGSEKPETVSALQQGSSLLLGLYDDETEQYFTAEVTLDLPVRLAKQDPIESITAFSQTDPVSAFGDAADDPAIWVNSANPQQSRVLGTNKKQGMLLYDLQGNLLQQVNIGRVNNVDLRYGFSLGSNTFDIAAASNRTTKSISLFAIQPDGGEITFISDIPTDLGDVYGLCMYQQQDKYYVFINDTDGRYQQYLLVPDNNQINGRLVREFQVPSQPEGCVADDLNQQLYFGEESTGIWQVTAEPVDQEANLIAITSDTFVADVEGMGIYHMDGKRYLVASSQGNNSFGVFALDQDNQYLGSFRIDMDLQNRVDGVSETDGLEITQRSLGAVLPDGLLVVQDGRNRLTDAPQNFKLVDGTLVKQLIKGWLKESLQE</sequence>
<reference evidence="3 4" key="1">
    <citation type="submission" date="2022-01" db="EMBL/GenBank/DDBJ databases">
        <title>Paraglaciecola sp. G1-23.</title>
        <authorList>
            <person name="Jin M.S."/>
            <person name="Han D.M."/>
            <person name="Kim H.M."/>
            <person name="Jeon C.O."/>
        </authorList>
    </citation>
    <scope>NUCLEOTIDE SEQUENCE [LARGE SCALE GENOMIC DNA]</scope>
    <source>
        <strain evidence="3 4">G1-23</strain>
    </source>
</reference>
<protein>
    <submittedName>
        <fullName evidence="3">Phytase</fullName>
    </submittedName>
</protein>
<dbReference type="Pfam" id="PF02333">
    <property type="entry name" value="Phytase"/>
    <property type="match status" value="2"/>
</dbReference>
<dbReference type="PROSITE" id="PS51257">
    <property type="entry name" value="PROKAR_LIPOPROTEIN"/>
    <property type="match status" value="1"/>
</dbReference>
<dbReference type="RefSeq" id="WP_235310353.1">
    <property type="nucleotide sequence ID" value="NZ_JAKGAS010000001.1"/>
</dbReference>
<dbReference type="InterPro" id="IPR003431">
    <property type="entry name" value="B-propeller_Phytase"/>
</dbReference>
<name>A0ABS9D1N6_9ALTE</name>
<keyword evidence="4" id="KW-1185">Reference proteome</keyword>
<evidence type="ECO:0000259" key="2">
    <source>
        <dbReference type="PROSITE" id="PS51662"/>
    </source>
</evidence>
<comment type="caution">
    <text evidence="3">The sequence shown here is derived from an EMBL/GenBank/DDBJ whole genome shotgun (WGS) entry which is preliminary data.</text>
</comment>
<dbReference type="Gene3D" id="2.120.10.30">
    <property type="entry name" value="TolB, C-terminal domain"/>
    <property type="match status" value="2"/>
</dbReference>
<dbReference type="InterPro" id="IPR011042">
    <property type="entry name" value="6-blade_b-propeller_TolB-like"/>
</dbReference>
<dbReference type="PROSITE" id="PS51662">
    <property type="entry name" value="BP_PHYTASE"/>
    <property type="match status" value="2"/>
</dbReference>
<dbReference type="EMBL" id="JAKGAS010000001">
    <property type="protein sequence ID" value="MCF2946833.1"/>
    <property type="molecule type" value="Genomic_DNA"/>
</dbReference>
<feature type="chain" id="PRO_5045483455" evidence="1">
    <location>
        <begin position="23"/>
        <end position="670"/>
    </location>
</feature>
<accession>A0ABS9D1N6</accession>